<evidence type="ECO:0000313" key="2">
    <source>
        <dbReference type="EMBL" id="KAG0297728.1"/>
    </source>
</evidence>
<feature type="compositionally biased region" description="Polar residues" evidence="1">
    <location>
        <begin position="135"/>
        <end position="166"/>
    </location>
</feature>
<gene>
    <name evidence="2" type="ORF">BGZ96_005150</name>
</gene>
<protein>
    <recommendedName>
        <fullName evidence="4">LysM domain-containing protein</fullName>
    </recommendedName>
</protein>
<feature type="compositionally biased region" description="Basic and acidic residues" evidence="1">
    <location>
        <begin position="412"/>
        <end position="429"/>
    </location>
</feature>
<feature type="region of interest" description="Disordered" evidence="1">
    <location>
        <begin position="72"/>
        <end position="117"/>
    </location>
</feature>
<feature type="region of interest" description="Disordered" evidence="1">
    <location>
        <begin position="1"/>
        <end position="37"/>
    </location>
</feature>
<accession>A0ABQ7KEM1</accession>
<dbReference type="Proteomes" id="UP001194696">
    <property type="component" value="Unassembled WGS sequence"/>
</dbReference>
<evidence type="ECO:0000256" key="1">
    <source>
        <dbReference type="SAM" id="MobiDB-lite"/>
    </source>
</evidence>
<sequence length="465" mass="50388">MLQVRSTSHHPNLNGFLSNLTAKNTDRPGLIPGPGIDRRNVILSSTSASSPIAPVSPFHQTKRDKEDLMHHPLGITADHGPPPDNLDHDDATTTLRGVSNNTPERTHRHRQLQQDDSRLAIRAASGLVLDHDPLSTDNNNYNTSTRIERSSGNSSNDTISNLSYSTPKVKPLSQPSRKQEVAATGTPESSQQPPQPTERAVARSFDPLLQPVDSDRRPHLSSSNKRSPTAPPSFSSNRTTAKQSLLEHLPGMGPLEMERGIDSGVVLIQDMSSLPVINNVRRISTSDSVSDSFIRDPSISTLASGISTLSSHATLTGQGRPDTDHGIEGSSWSGDHPLLFDYTAEPESIDDDSYHSHGLSSSHPHDSLTVSRHKGHTLSLGITQESTPLHGSEISFFASGSSARRRRNGPKGLEERSWTSHTDKDRDQKQYSGLEPGGKRVIIHQVTTADTLAGIALNYGIQVSV</sequence>
<feature type="region of interest" description="Disordered" evidence="1">
    <location>
        <begin position="398"/>
        <end position="436"/>
    </location>
</feature>
<name>A0ABQ7KEM1_9FUNG</name>
<proteinExistence type="predicted"/>
<evidence type="ECO:0000313" key="3">
    <source>
        <dbReference type="Proteomes" id="UP001194696"/>
    </source>
</evidence>
<feature type="compositionally biased region" description="Polar residues" evidence="1">
    <location>
        <begin position="1"/>
        <end position="23"/>
    </location>
</feature>
<organism evidence="2 3">
    <name type="scientific">Linnemannia gamsii</name>
    <dbReference type="NCBI Taxonomy" id="64522"/>
    <lineage>
        <taxon>Eukaryota</taxon>
        <taxon>Fungi</taxon>
        <taxon>Fungi incertae sedis</taxon>
        <taxon>Mucoromycota</taxon>
        <taxon>Mortierellomycotina</taxon>
        <taxon>Mortierellomycetes</taxon>
        <taxon>Mortierellales</taxon>
        <taxon>Mortierellaceae</taxon>
        <taxon>Linnemannia</taxon>
    </lineage>
</organism>
<feature type="region of interest" description="Disordered" evidence="1">
    <location>
        <begin position="130"/>
        <end position="240"/>
    </location>
</feature>
<feature type="compositionally biased region" description="Polar residues" evidence="1">
    <location>
        <begin position="220"/>
        <end position="240"/>
    </location>
</feature>
<reference evidence="2 3" key="1">
    <citation type="journal article" date="2020" name="Fungal Divers.">
        <title>Resolving the Mortierellaceae phylogeny through synthesis of multi-gene phylogenetics and phylogenomics.</title>
        <authorList>
            <person name="Vandepol N."/>
            <person name="Liber J."/>
            <person name="Desiro A."/>
            <person name="Na H."/>
            <person name="Kennedy M."/>
            <person name="Barry K."/>
            <person name="Grigoriev I.V."/>
            <person name="Miller A.N."/>
            <person name="O'Donnell K."/>
            <person name="Stajich J.E."/>
            <person name="Bonito G."/>
        </authorList>
    </citation>
    <scope>NUCLEOTIDE SEQUENCE [LARGE SCALE GENOMIC DNA]</scope>
    <source>
        <strain evidence="2 3">AD045</strain>
    </source>
</reference>
<feature type="region of interest" description="Disordered" evidence="1">
    <location>
        <begin position="350"/>
        <end position="375"/>
    </location>
</feature>
<dbReference type="EMBL" id="JAAAIM010000024">
    <property type="protein sequence ID" value="KAG0297728.1"/>
    <property type="molecule type" value="Genomic_DNA"/>
</dbReference>
<comment type="caution">
    <text evidence="2">The sequence shown here is derived from an EMBL/GenBank/DDBJ whole genome shotgun (WGS) entry which is preliminary data.</text>
</comment>
<evidence type="ECO:0008006" key="4">
    <source>
        <dbReference type="Google" id="ProtNLM"/>
    </source>
</evidence>
<feature type="region of interest" description="Disordered" evidence="1">
    <location>
        <begin position="313"/>
        <end position="332"/>
    </location>
</feature>
<feature type="compositionally biased region" description="Polar residues" evidence="1">
    <location>
        <begin position="92"/>
        <end position="103"/>
    </location>
</feature>
<keyword evidence="3" id="KW-1185">Reference proteome</keyword>